<reference evidence="2" key="9">
    <citation type="journal article" date="2005" name="Science">
        <title>Antisense Transcription in the Mammalian Transcriptome.</title>
        <authorList>
            <consortium name="RIKEN Genome Exploration Research Group and Genome Science Group (Genome Network Project Core Group) and the FANTOM Consortium"/>
        </authorList>
    </citation>
    <scope>NUCLEOTIDE SEQUENCE</scope>
    <source>
        <strain evidence="2">C57BL/6J</strain>
        <tissue evidence="3">Cerebellum</tissue>
        <tissue evidence="2">Lung</tissue>
    </source>
</reference>
<proteinExistence type="evidence at transcript level"/>
<reference evidence="2" key="3">
    <citation type="journal article" date="2000" name="Genome Res.">
        <title>RIKEN integrated sequence analysis (RISA) system--384-format sequencing pipeline with 384 multicapillary sequencer.</title>
        <authorList>
            <person name="Shibata K."/>
            <person name="Itoh M."/>
            <person name="Aizawa K."/>
            <person name="Nagaoka S."/>
            <person name="Sasaki N."/>
            <person name="Carninci P."/>
            <person name="Konno H."/>
            <person name="Akiyama J."/>
            <person name="Nishi K."/>
            <person name="Kitsunai T."/>
            <person name="Tashiro H."/>
            <person name="Itoh M."/>
            <person name="Sumi N."/>
            <person name="Ishii Y."/>
            <person name="Nakamura S."/>
            <person name="Hazama M."/>
            <person name="Nishine T."/>
            <person name="Harada A."/>
            <person name="Yamamoto R."/>
            <person name="Matsumoto H."/>
            <person name="Sakaguchi S."/>
            <person name="Ikegami T."/>
            <person name="Kashiwagi K."/>
            <person name="Fujiwake S."/>
            <person name="Inoue K."/>
            <person name="Togawa Y."/>
            <person name="Izawa M."/>
            <person name="Ohara E."/>
            <person name="Watahiki M."/>
            <person name="Yoneda Y."/>
            <person name="Ishikawa T."/>
            <person name="Ozawa K."/>
            <person name="Tanaka T."/>
            <person name="Matsuura S."/>
            <person name="Kawai J."/>
            <person name="Okazaki Y."/>
            <person name="Muramatsu M."/>
            <person name="Inoue Y."/>
            <person name="Kira A."/>
            <person name="Hayashizaki Y."/>
        </authorList>
    </citation>
    <scope>NUCLEOTIDE SEQUENCE</scope>
    <source>
        <strain evidence="2">C57BL/6J</strain>
        <tissue evidence="3">Cerebellum</tissue>
        <tissue evidence="2">Lung</tissue>
    </source>
</reference>
<evidence type="ECO:0000256" key="1">
    <source>
        <dbReference type="SAM" id="SignalP"/>
    </source>
</evidence>
<name>Q8C3S9_MOUSE</name>
<reference evidence="2" key="2">
    <citation type="journal article" date="2000" name="Genome Res.">
        <title>Normalization and subtraction of cap-trapper-selected cDNAs to prepare full-length cDNA libraries for rapid discovery of new genes.</title>
        <authorList>
            <person name="Carninci P."/>
            <person name="Shibata Y."/>
            <person name="Hayatsu N."/>
            <person name="Sugahara Y."/>
            <person name="Shibata K."/>
            <person name="Itoh M."/>
            <person name="Konno H."/>
            <person name="Okazaki Y."/>
            <person name="Muramatsu M."/>
            <person name="Hayashizaki Y."/>
        </authorList>
    </citation>
    <scope>NUCLEOTIDE SEQUENCE</scope>
    <source>
        <strain evidence="2">C57BL/6J</strain>
        <tissue evidence="3">Cerebellum</tissue>
        <tissue evidence="2">Lung</tissue>
    </source>
</reference>
<organism evidence="2">
    <name type="scientific">Mus musculus</name>
    <name type="common">Mouse</name>
    <dbReference type="NCBI Taxonomy" id="10090"/>
    <lineage>
        <taxon>Eukaryota</taxon>
        <taxon>Metazoa</taxon>
        <taxon>Chordata</taxon>
        <taxon>Craniata</taxon>
        <taxon>Vertebrata</taxon>
        <taxon>Euteleostomi</taxon>
        <taxon>Mammalia</taxon>
        <taxon>Eutheria</taxon>
        <taxon>Euarchontoglires</taxon>
        <taxon>Glires</taxon>
        <taxon>Rodentia</taxon>
        <taxon>Myomorpha</taxon>
        <taxon>Muroidea</taxon>
        <taxon>Muridae</taxon>
        <taxon>Murinae</taxon>
        <taxon>Mus</taxon>
        <taxon>Mus</taxon>
    </lineage>
</organism>
<accession>Q8C3S9</accession>
<reference evidence="2" key="1">
    <citation type="journal article" date="1999" name="Methods Enzymol.">
        <title>High-efficiency full-length cDNA cloning.</title>
        <authorList>
            <person name="Carninci P."/>
            <person name="Hayashizaki Y."/>
        </authorList>
    </citation>
    <scope>NUCLEOTIDE SEQUENCE</scope>
    <source>
        <strain evidence="2">C57BL/6J</strain>
        <tissue evidence="3">Cerebellum</tissue>
        <tissue evidence="2">Lung</tissue>
    </source>
</reference>
<reference evidence="2" key="8">
    <citation type="journal article" date="2005" name="Science">
        <title>The Transcriptional Landscape of the Mammalian Genome.</title>
        <authorList>
            <consortium name="The FANTOM Consortium"/>
            <consortium name="Riken Genome Exploration Research Group and Genome Science Group (Genome Network Project Core Group)"/>
        </authorList>
    </citation>
    <scope>NUCLEOTIDE SEQUENCE</scope>
    <source>
        <strain evidence="2">C57BL/6J</strain>
        <tissue evidence="3">Cerebellum</tissue>
        <tissue evidence="2">Lung</tissue>
    </source>
</reference>
<reference evidence="3" key="7">
    <citation type="submission" date="2004-04" db="EMBL/GenBank/DDBJ databases">
        <authorList>
            <person name="Arakawa T."/>
            <person name="Carninci P."/>
            <person name="Fukuda S."/>
            <person name="Hashizume W."/>
            <person name="Hayashida K."/>
            <person name="Hori F."/>
            <person name="Iida J."/>
            <person name="Imamura K."/>
            <person name="Imotani K."/>
            <person name="Itoh M."/>
            <person name="Kanagawa S."/>
            <person name="Kawai J."/>
            <person name="Kojima M."/>
            <person name="Konno H."/>
            <person name="Murata M."/>
            <person name="Nakamura M."/>
            <person name="Ninomiya N."/>
            <person name="Nishiyori H."/>
            <person name="Nomura K."/>
            <person name="Ohno M."/>
            <person name="Sakazume N."/>
            <person name="Sano H."/>
            <person name="Sasaki D."/>
            <person name="Shibata K."/>
            <person name="Shiraki T."/>
            <person name="Tagami M."/>
            <person name="Tagami Y."/>
            <person name="Waki K."/>
            <person name="Watahiki A."/>
            <person name="Muramatsu M."/>
            <person name="Hayashizaki Y."/>
        </authorList>
    </citation>
    <scope>NUCLEOTIDE SEQUENCE</scope>
    <source>
        <strain evidence="3">C57BL/6J</strain>
        <tissue evidence="3">Cerebellum</tissue>
    </source>
</reference>
<protein>
    <submittedName>
        <fullName evidence="2">Uncharacterized protein</fullName>
    </submittedName>
</protein>
<keyword evidence="1" id="KW-0732">Signal</keyword>
<dbReference type="MGI" id="MGI:2443701">
    <property type="gene designation" value="B930095G15Rik"/>
</dbReference>
<dbReference type="EMBL" id="AK084997">
    <property type="protein sequence ID" value="BAC39334.1"/>
    <property type="molecule type" value="mRNA"/>
</dbReference>
<dbReference type="EMBL" id="AK163700">
    <property type="protein sequence ID" value="BAE37465.1"/>
    <property type="molecule type" value="mRNA"/>
</dbReference>
<feature type="signal peptide" evidence="1">
    <location>
        <begin position="1"/>
        <end position="22"/>
    </location>
</feature>
<dbReference type="AGR" id="MGI:2443701"/>
<feature type="chain" id="PRO_5010846950" evidence="1">
    <location>
        <begin position="23"/>
        <end position="194"/>
    </location>
</feature>
<evidence type="ECO:0000313" key="4">
    <source>
        <dbReference type="MGI" id="MGI:2443701"/>
    </source>
</evidence>
<reference evidence="2" key="4">
    <citation type="journal article" date="2001" name="Nature">
        <title>Functional annotation of a full-length mouse cDNA collection.</title>
        <authorList>
            <consortium name="The RIKEN Genome Exploration Research Group Phase II Team and the FANTOM Consortium"/>
        </authorList>
    </citation>
    <scope>NUCLEOTIDE SEQUENCE</scope>
    <source>
        <strain evidence="2">C57BL/6J</strain>
        <tissue evidence="3">Cerebellum</tissue>
        <tissue evidence="2">Lung</tissue>
    </source>
</reference>
<evidence type="ECO:0000313" key="2">
    <source>
        <dbReference type="EMBL" id="BAC39334.1"/>
    </source>
</evidence>
<evidence type="ECO:0000313" key="3">
    <source>
        <dbReference type="EMBL" id="BAE37465.1"/>
    </source>
</evidence>
<gene>
    <name evidence="4" type="primary">B930095G15Rik</name>
</gene>
<dbReference type="AlphaFoldDB" id="Q8C3S9"/>
<reference evidence="2" key="5">
    <citation type="journal article" date="2002" name="Nature">
        <title>Analysis of the mouse transcriptome based on functional annotation of 60,770 full-length cDNAs.</title>
        <authorList>
            <consortium name="The FANTOM Consortium and the RIKEN Genome Exploration Research Group Phase I and II Team"/>
        </authorList>
    </citation>
    <scope>NUCLEOTIDE SEQUENCE</scope>
    <source>
        <strain evidence="2">C57BL/6J</strain>
        <tissue evidence="3">Cerebellum</tissue>
        <tissue evidence="2">Lung</tissue>
    </source>
</reference>
<reference evidence="2" key="6">
    <citation type="submission" date="2002-04" db="EMBL/GenBank/DDBJ databases">
        <authorList>
            <person name="Adachi J."/>
            <person name="Aizawa K."/>
            <person name="Akimura T."/>
            <person name="Arakawa T."/>
            <person name="Bono H."/>
            <person name="Carninci P."/>
            <person name="Fukuda S."/>
            <person name="Furuno M."/>
            <person name="Hanagaki T."/>
            <person name="Hara A."/>
            <person name="Hashizume W."/>
            <person name="Hayashida K."/>
            <person name="Hayatsu N."/>
            <person name="Hiramoto K."/>
            <person name="Hiraoka T."/>
            <person name="Hirozane T."/>
            <person name="Hori F."/>
            <person name="Imotani K."/>
            <person name="Ishii Y."/>
            <person name="Itoh M."/>
            <person name="Kagawa I."/>
            <person name="Kasukawa T."/>
            <person name="Katoh H."/>
            <person name="Kawai J."/>
            <person name="Kojima Y."/>
            <person name="Kondo S."/>
            <person name="Konno H."/>
            <person name="Kouda M."/>
            <person name="Koya S."/>
            <person name="Kurihara C."/>
            <person name="Matsuyama T."/>
            <person name="Miyazaki A."/>
            <person name="Murata M."/>
            <person name="Nakamura M."/>
            <person name="Nishi K."/>
            <person name="Nomura K."/>
            <person name="Numazaki R."/>
            <person name="Ohno M."/>
            <person name="Ohsato N."/>
            <person name="Okazaki Y."/>
            <person name="Saito R."/>
            <person name="Saitoh H."/>
            <person name="Sakai C."/>
            <person name="Sakai K."/>
            <person name="Sakazume N."/>
            <person name="Sano H."/>
            <person name="Sasaki D."/>
            <person name="Shibata K."/>
            <person name="Shinagawa A."/>
            <person name="Shiraki T."/>
            <person name="Sogabe Y."/>
            <person name="Tagami M."/>
            <person name="Tagawa A."/>
            <person name="Takahashi F."/>
            <person name="Takaku-Akahira S."/>
            <person name="Takeda Y."/>
            <person name="Tanaka T."/>
            <person name="Tomaru A."/>
            <person name="Toya T."/>
            <person name="Yasunishi A."/>
            <person name="Muramatsu M."/>
            <person name="Hayashizaki Y."/>
        </authorList>
    </citation>
    <scope>NUCLEOTIDE SEQUENCE</scope>
    <source>
        <strain evidence="2">C57BL/6J</strain>
        <tissue evidence="2">Lung</tissue>
    </source>
</reference>
<sequence>MAASHARQHLSFFLRTLGQVSCSAMSPDDSCWYGKPAPIVVGIEFERSRQQSKGWCCACVHWCQAALQPPGLVQNIQQWWEMAEDKGPYRVWRWEWGMQGSGRSVIPGDERLSHAAAPPAPFPLASSVRSKTLTLCLQCYRKTTLSSSVTKNARSLQEHLEGLKGHQPLALTSSCLGKLLQTSLTESHQPSPCF</sequence>